<evidence type="ECO:0000313" key="2">
    <source>
        <dbReference type="Proteomes" id="UP000054928"/>
    </source>
</evidence>
<evidence type="ECO:0000313" key="1">
    <source>
        <dbReference type="EMBL" id="CEG46962.1"/>
    </source>
</evidence>
<proteinExistence type="predicted"/>
<keyword evidence="2" id="KW-1185">Reference proteome</keyword>
<sequence>MVRGQKVDTSSSGVLLYLTNIEFRECFGSVYVLPRYDQCANVSVSCKSQSR</sequence>
<dbReference type="EMBL" id="CCYD01002371">
    <property type="protein sequence ID" value="CEG46962.1"/>
    <property type="molecule type" value="Genomic_DNA"/>
</dbReference>
<protein>
    <submittedName>
        <fullName evidence="1">Uncharacterized protein</fullName>
    </submittedName>
</protein>
<dbReference type="RefSeq" id="XP_024583331.1">
    <property type="nucleotide sequence ID" value="XM_024717875.1"/>
</dbReference>
<organism evidence="1 2">
    <name type="scientific">Plasmopara halstedii</name>
    <name type="common">Downy mildew of sunflower</name>
    <dbReference type="NCBI Taxonomy" id="4781"/>
    <lineage>
        <taxon>Eukaryota</taxon>
        <taxon>Sar</taxon>
        <taxon>Stramenopiles</taxon>
        <taxon>Oomycota</taxon>
        <taxon>Peronosporomycetes</taxon>
        <taxon>Peronosporales</taxon>
        <taxon>Peronosporaceae</taxon>
        <taxon>Plasmopara</taxon>
    </lineage>
</organism>
<dbReference type="AlphaFoldDB" id="A0A0P1AYQ0"/>
<dbReference type="Proteomes" id="UP000054928">
    <property type="component" value="Unassembled WGS sequence"/>
</dbReference>
<accession>A0A0P1AYQ0</accession>
<name>A0A0P1AYQ0_PLAHL</name>
<reference evidence="2" key="1">
    <citation type="submission" date="2014-09" db="EMBL/GenBank/DDBJ databases">
        <authorList>
            <person name="Sharma Rahul"/>
            <person name="Thines Marco"/>
        </authorList>
    </citation>
    <scope>NUCLEOTIDE SEQUENCE [LARGE SCALE GENOMIC DNA]</scope>
</reference>
<dbReference type="GeneID" id="36398686"/>